<dbReference type="EMBL" id="JBJXBP010000006">
    <property type="protein sequence ID" value="KAL3824302.1"/>
    <property type="molecule type" value="Genomic_DNA"/>
</dbReference>
<dbReference type="AlphaFoldDB" id="A0ABD3SJ20"/>
<evidence type="ECO:0000313" key="1">
    <source>
        <dbReference type="EMBL" id="KAL3824302.1"/>
    </source>
</evidence>
<evidence type="ECO:0000313" key="2">
    <source>
        <dbReference type="EMBL" id="KAL3833298.1"/>
    </source>
</evidence>
<organism evidence="1 3">
    <name type="scientific">Penstemon smallii</name>
    <dbReference type="NCBI Taxonomy" id="265156"/>
    <lineage>
        <taxon>Eukaryota</taxon>
        <taxon>Viridiplantae</taxon>
        <taxon>Streptophyta</taxon>
        <taxon>Embryophyta</taxon>
        <taxon>Tracheophyta</taxon>
        <taxon>Spermatophyta</taxon>
        <taxon>Magnoliopsida</taxon>
        <taxon>eudicotyledons</taxon>
        <taxon>Gunneridae</taxon>
        <taxon>Pentapetalae</taxon>
        <taxon>asterids</taxon>
        <taxon>lamiids</taxon>
        <taxon>Lamiales</taxon>
        <taxon>Plantaginaceae</taxon>
        <taxon>Cheloneae</taxon>
        <taxon>Penstemon</taxon>
    </lineage>
</organism>
<dbReference type="EMBL" id="JBJXBP010000004">
    <property type="protein sequence ID" value="KAL3833298.1"/>
    <property type="molecule type" value="Genomic_DNA"/>
</dbReference>
<name>A0ABD3SJ20_9LAMI</name>
<accession>A0ABD3SJ20</accession>
<proteinExistence type="predicted"/>
<reference evidence="1 3" key="1">
    <citation type="submission" date="2024-12" db="EMBL/GenBank/DDBJ databases">
        <title>The unique morphological basis and parallel evolutionary history of personate flowers in Penstemon.</title>
        <authorList>
            <person name="Depatie T.H."/>
            <person name="Wessinger C.A."/>
        </authorList>
    </citation>
    <scope>NUCLEOTIDE SEQUENCE [LARGE SCALE GENOMIC DNA]</scope>
    <source>
        <strain evidence="1">WTNN_2</strain>
        <tissue evidence="1">Leaf</tissue>
    </source>
</reference>
<dbReference type="Proteomes" id="UP001634393">
    <property type="component" value="Unassembled WGS sequence"/>
</dbReference>
<gene>
    <name evidence="2" type="ORF">ACJIZ3_008034</name>
    <name evidence="1" type="ORF">ACJIZ3_020331</name>
</gene>
<sequence length="27" mass="3375">MTRGRKFTCNLLYKFNWNDTNCPKYPY</sequence>
<comment type="caution">
    <text evidence="1">The sequence shown here is derived from an EMBL/GenBank/DDBJ whole genome shotgun (WGS) entry which is preliminary data.</text>
</comment>
<protein>
    <submittedName>
        <fullName evidence="1">Uncharacterized protein</fullName>
    </submittedName>
</protein>
<keyword evidence="3" id="KW-1185">Reference proteome</keyword>
<evidence type="ECO:0000313" key="3">
    <source>
        <dbReference type="Proteomes" id="UP001634393"/>
    </source>
</evidence>